<dbReference type="CDD" id="cd11715">
    <property type="entry name" value="THUMP_AdoMetMT"/>
    <property type="match status" value="1"/>
</dbReference>
<dbReference type="PANTHER" id="PTHR47313:SF1">
    <property type="entry name" value="RIBOSOMAL RNA LARGE SUBUNIT METHYLTRANSFERASE K_L"/>
    <property type="match status" value="1"/>
</dbReference>
<name>A0A917SPA3_9RHOB</name>
<dbReference type="Pfam" id="PF22020">
    <property type="entry name" value="RlmL_1st"/>
    <property type="match status" value="1"/>
</dbReference>
<keyword evidence="2" id="KW-0808">Transferase</keyword>
<dbReference type="Gene3D" id="3.30.2130.30">
    <property type="match status" value="1"/>
</dbReference>
<dbReference type="InterPro" id="IPR000241">
    <property type="entry name" value="RlmKL-like_Mtase"/>
</dbReference>
<dbReference type="PROSITE" id="PS01261">
    <property type="entry name" value="UPF0020"/>
    <property type="match status" value="1"/>
</dbReference>
<protein>
    <submittedName>
        <fullName evidence="6">RNA methyltransferase</fullName>
    </submittedName>
</protein>
<dbReference type="EMBL" id="BMLF01000001">
    <property type="protein sequence ID" value="GGL90831.1"/>
    <property type="molecule type" value="Genomic_DNA"/>
</dbReference>
<dbReference type="Proteomes" id="UP000649829">
    <property type="component" value="Unassembled WGS sequence"/>
</dbReference>
<feature type="domain" description="RlmL ferredoxin-like" evidence="5">
    <location>
        <begin position="14"/>
        <end position="68"/>
    </location>
</feature>
<dbReference type="PRINTS" id="PR00507">
    <property type="entry name" value="N12N6MTFRASE"/>
</dbReference>
<dbReference type="Pfam" id="PF02926">
    <property type="entry name" value="THUMP"/>
    <property type="match status" value="1"/>
</dbReference>
<dbReference type="GO" id="GO:0070043">
    <property type="term" value="F:rRNA (guanine-N7-)-methyltransferase activity"/>
    <property type="evidence" value="ECO:0007669"/>
    <property type="project" value="TreeGrafter"/>
</dbReference>
<organism evidence="6 7">
    <name type="scientific">Pseudooceanicola nanhaiensis</name>
    <dbReference type="NCBI Taxonomy" id="375761"/>
    <lineage>
        <taxon>Bacteria</taxon>
        <taxon>Pseudomonadati</taxon>
        <taxon>Pseudomonadota</taxon>
        <taxon>Alphaproteobacteria</taxon>
        <taxon>Rhodobacterales</taxon>
        <taxon>Paracoccaceae</taxon>
        <taxon>Pseudooceanicola</taxon>
    </lineage>
</organism>
<comment type="caution">
    <text evidence="6">The sequence shown here is derived from an EMBL/GenBank/DDBJ whole genome shotgun (WGS) entry which is preliminary data.</text>
</comment>
<gene>
    <name evidence="6" type="ORF">GCM10011534_11220</name>
</gene>
<proteinExistence type="predicted"/>
<dbReference type="InterPro" id="IPR029063">
    <property type="entry name" value="SAM-dependent_MTases_sf"/>
</dbReference>
<keyword evidence="1 6" id="KW-0489">Methyltransferase</keyword>
<dbReference type="InterPro" id="IPR004114">
    <property type="entry name" value="THUMP_dom"/>
</dbReference>
<evidence type="ECO:0000259" key="4">
    <source>
        <dbReference type="Pfam" id="PF02926"/>
    </source>
</evidence>
<evidence type="ECO:0000313" key="6">
    <source>
        <dbReference type="EMBL" id="GGL90831.1"/>
    </source>
</evidence>
<evidence type="ECO:0000259" key="3">
    <source>
        <dbReference type="Pfam" id="PF01170"/>
    </source>
</evidence>
<dbReference type="InterPro" id="IPR053943">
    <property type="entry name" value="RlmKL-like_Mtase_CS"/>
</dbReference>
<feature type="domain" description="THUMP" evidence="4">
    <location>
        <begin position="80"/>
        <end position="156"/>
    </location>
</feature>
<dbReference type="AlphaFoldDB" id="A0A917SPA3"/>
<sequence length="376" mass="39583">MSISSPPETGPLGLFLTAPPGLEEVLRAEAEGLGFAAPRSVPGGVETSGGWPEVWRANLMLRGATRVLVRIAEFRAMHLAQLDKRARKVDWGSVLKPGTPVKVEATCRKSKIYHDRAAAQRVETALAETAGAVPDKAAALTIRVRIEDDLVTLSVDSSGEALHKRGHKQAVGKAPIRETMAALFLRQCGYDGTEPVIDPMCGSGTFVIEAAEIAMGLLPGRSRGFAFEDLASFDAAAFAALKEVPAKAPPALTFRGSDRDQGAVASATQNAERAGVAAVTAFACHPAGALERPEGPAGLVMVNPPYGGRIGNRKLLFALYGGLGQVLRERFSGWRLGMVTNDGGLAKATGFDFAEVGPPIPHGGLSVKLYRTGVIR</sequence>
<dbReference type="SUPFAM" id="SSF53335">
    <property type="entry name" value="S-adenosyl-L-methionine-dependent methyltransferases"/>
    <property type="match status" value="1"/>
</dbReference>
<keyword evidence="7" id="KW-1185">Reference proteome</keyword>
<dbReference type="InterPro" id="IPR054170">
    <property type="entry name" value="RlmL_1st"/>
</dbReference>
<reference evidence="6" key="1">
    <citation type="journal article" date="2014" name="Int. J. Syst. Evol. Microbiol.">
        <title>Complete genome sequence of Corynebacterium casei LMG S-19264T (=DSM 44701T), isolated from a smear-ripened cheese.</title>
        <authorList>
            <consortium name="US DOE Joint Genome Institute (JGI-PGF)"/>
            <person name="Walter F."/>
            <person name="Albersmeier A."/>
            <person name="Kalinowski J."/>
            <person name="Ruckert C."/>
        </authorList>
    </citation>
    <scope>NUCLEOTIDE SEQUENCE</scope>
    <source>
        <strain evidence="6">CGMCC 1.6293</strain>
    </source>
</reference>
<evidence type="ECO:0000256" key="2">
    <source>
        <dbReference type="ARBA" id="ARBA00022679"/>
    </source>
</evidence>
<dbReference type="PANTHER" id="PTHR47313">
    <property type="entry name" value="RIBOSOMAL RNA LARGE SUBUNIT METHYLTRANSFERASE K/L"/>
    <property type="match status" value="1"/>
</dbReference>
<evidence type="ECO:0000259" key="5">
    <source>
        <dbReference type="Pfam" id="PF22020"/>
    </source>
</evidence>
<dbReference type="GO" id="GO:0003723">
    <property type="term" value="F:RNA binding"/>
    <property type="evidence" value="ECO:0007669"/>
    <property type="project" value="InterPro"/>
</dbReference>
<feature type="domain" description="Ribosomal RNA large subunit methyltransferase K/L-like methyltransferase" evidence="3">
    <location>
        <begin position="165"/>
        <end position="347"/>
    </location>
</feature>
<dbReference type="GO" id="GO:0008990">
    <property type="term" value="F:rRNA (guanine-N2-)-methyltransferase activity"/>
    <property type="evidence" value="ECO:0007669"/>
    <property type="project" value="TreeGrafter"/>
</dbReference>
<dbReference type="Gene3D" id="3.40.50.150">
    <property type="entry name" value="Vaccinia Virus protein VP39"/>
    <property type="match status" value="1"/>
</dbReference>
<reference evidence="6" key="2">
    <citation type="submission" date="2020-09" db="EMBL/GenBank/DDBJ databases">
        <authorList>
            <person name="Sun Q."/>
            <person name="Zhou Y."/>
        </authorList>
    </citation>
    <scope>NUCLEOTIDE SEQUENCE</scope>
    <source>
        <strain evidence="6">CGMCC 1.6293</strain>
    </source>
</reference>
<dbReference type="RefSeq" id="WP_051630326.1">
    <property type="nucleotide sequence ID" value="NZ_BMLF01000001.1"/>
</dbReference>
<dbReference type="Pfam" id="PF01170">
    <property type="entry name" value="UPF0020"/>
    <property type="match status" value="1"/>
</dbReference>
<accession>A0A917SPA3</accession>
<evidence type="ECO:0000256" key="1">
    <source>
        <dbReference type="ARBA" id="ARBA00022603"/>
    </source>
</evidence>
<evidence type="ECO:0000313" key="7">
    <source>
        <dbReference type="Proteomes" id="UP000649829"/>
    </source>
</evidence>